<accession>A0A0N4VER1</accession>
<organism evidence="3">
    <name type="scientific">Enterobius vermicularis</name>
    <name type="common">Human pinworm</name>
    <dbReference type="NCBI Taxonomy" id="51028"/>
    <lineage>
        <taxon>Eukaryota</taxon>
        <taxon>Metazoa</taxon>
        <taxon>Ecdysozoa</taxon>
        <taxon>Nematoda</taxon>
        <taxon>Chromadorea</taxon>
        <taxon>Rhabditida</taxon>
        <taxon>Spirurina</taxon>
        <taxon>Oxyuridomorpha</taxon>
        <taxon>Oxyuroidea</taxon>
        <taxon>Oxyuridae</taxon>
        <taxon>Enterobius</taxon>
    </lineage>
</organism>
<dbReference type="EMBL" id="UXUI01009521">
    <property type="protein sequence ID" value="VDD93871.1"/>
    <property type="molecule type" value="Genomic_DNA"/>
</dbReference>
<proteinExistence type="predicted"/>
<evidence type="ECO:0000313" key="3">
    <source>
        <dbReference type="WBParaSite" id="EVEC_0000918101-mRNA-1"/>
    </source>
</evidence>
<gene>
    <name evidence="1" type="ORF">EVEC_LOCUS8622</name>
</gene>
<dbReference type="Proteomes" id="UP000274131">
    <property type="component" value="Unassembled WGS sequence"/>
</dbReference>
<protein>
    <submittedName>
        <fullName evidence="3">G domain-containing protein</fullName>
    </submittedName>
</protein>
<name>A0A0N4VER1_ENTVE</name>
<reference evidence="3" key="1">
    <citation type="submission" date="2017-02" db="UniProtKB">
        <authorList>
            <consortium name="WormBaseParasite"/>
        </authorList>
    </citation>
    <scope>IDENTIFICATION</scope>
</reference>
<dbReference type="WBParaSite" id="EVEC_0000918101-mRNA-1">
    <property type="protein sequence ID" value="EVEC_0000918101-mRNA-1"/>
    <property type="gene ID" value="EVEC_0000918101"/>
</dbReference>
<evidence type="ECO:0000313" key="1">
    <source>
        <dbReference type="EMBL" id="VDD93871.1"/>
    </source>
</evidence>
<sequence>MFMIVGAVDKSESVSQMIEIRNQIIECKSVRRINRVDPVPILFVINKTDLPSSKWEIDFDEVSYER</sequence>
<dbReference type="STRING" id="51028.A0A0N4VER1"/>
<keyword evidence="2" id="KW-1185">Reference proteome</keyword>
<evidence type="ECO:0000313" key="2">
    <source>
        <dbReference type="Proteomes" id="UP000274131"/>
    </source>
</evidence>
<dbReference type="AlphaFoldDB" id="A0A0N4VER1"/>
<dbReference type="OrthoDB" id="265044at2759"/>
<reference evidence="1 2" key="2">
    <citation type="submission" date="2018-10" db="EMBL/GenBank/DDBJ databases">
        <authorList>
            <consortium name="Pathogen Informatics"/>
        </authorList>
    </citation>
    <scope>NUCLEOTIDE SEQUENCE [LARGE SCALE GENOMIC DNA]</scope>
</reference>